<dbReference type="CDD" id="cd15482">
    <property type="entry name" value="Sialidase_non-viral"/>
    <property type="match status" value="1"/>
</dbReference>
<gene>
    <name evidence="2" type="ORF">SAMN05444394_0242</name>
</gene>
<organism evidence="2 3">
    <name type="scientific">Algoriphagus halophilus</name>
    <dbReference type="NCBI Taxonomy" id="226505"/>
    <lineage>
        <taxon>Bacteria</taxon>
        <taxon>Pseudomonadati</taxon>
        <taxon>Bacteroidota</taxon>
        <taxon>Cytophagia</taxon>
        <taxon>Cytophagales</taxon>
        <taxon>Cyclobacteriaceae</taxon>
        <taxon>Algoriphagus</taxon>
    </lineage>
</organism>
<dbReference type="AlphaFoldDB" id="A0A1N6D5B4"/>
<dbReference type="EMBL" id="FSRC01000001">
    <property type="protein sequence ID" value="SIN65939.1"/>
    <property type="molecule type" value="Genomic_DNA"/>
</dbReference>
<dbReference type="RefSeq" id="WP_074223025.1">
    <property type="nucleotide sequence ID" value="NZ_FSRC01000001.1"/>
</dbReference>
<evidence type="ECO:0000313" key="2">
    <source>
        <dbReference type="EMBL" id="SIN65939.1"/>
    </source>
</evidence>
<dbReference type="PANTHER" id="PTHR43752">
    <property type="entry name" value="BNR/ASP-BOX REPEAT FAMILY PROTEIN"/>
    <property type="match status" value="1"/>
</dbReference>
<reference evidence="3" key="1">
    <citation type="submission" date="2016-11" db="EMBL/GenBank/DDBJ databases">
        <authorList>
            <person name="Varghese N."/>
            <person name="Submissions S."/>
        </authorList>
    </citation>
    <scope>NUCLEOTIDE SEQUENCE [LARGE SCALE GENOMIC DNA]</scope>
    <source>
        <strain evidence="3">DSM 15292</strain>
    </source>
</reference>
<dbReference type="InterPro" id="IPR036278">
    <property type="entry name" value="Sialidase_sf"/>
</dbReference>
<dbReference type="SUPFAM" id="SSF50939">
    <property type="entry name" value="Sialidases"/>
    <property type="match status" value="1"/>
</dbReference>
<dbReference type="Pfam" id="PF13088">
    <property type="entry name" value="BNR_2"/>
    <property type="match status" value="1"/>
</dbReference>
<dbReference type="InterPro" id="IPR011040">
    <property type="entry name" value="Sialidase"/>
</dbReference>
<dbReference type="STRING" id="226505.SAMN05444394_0242"/>
<feature type="domain" description="Sialidase" evidence="1">
    <location>
        <begin position="54"/>
        <end position="320"/>
    </location>
</feature>
<evidence type="ECO:0000259" key="1">
    <source>
        <dbReference type="Pfam" id="PF13088"/>
    </source>
</evidence>
<dbReference type="Gene3D" id="2.120.10.10">
    <property type="match status" value="1"/>
</dbReference>
<name>A0A1N6D5B4_9BACT</name>
<proteinExistence type="predicted"/>
<keyword evidence="3" id="KW-1185">Reference proteome</keyword>
<accession>A0A1N6D5B4</accession>
<dbReference type="PANTHER" id="PTHR43752:SF2">
    <property type="entry name" value="BNR_ASP-BOX REPEAT FAMILY PROTEIN"/>
    <property type="match status" value="1"/>
</dbReference>
<evidence type="ECO:0000313" key="3">
    <source>
        <dbReference type="Proteomes" id="UP000185221"/>
    </source>
</evidence>
<protein>
    <submittedName>
        <fullName evidence="2">Predicted neuraminidase (Sialidase)</fullName>
    </submittedName>
</protein>
<dbReference type="Proteomes" id="UP000185221">
    <property type="component" value="Unassembled WGS sequence"/>
</dbReference>
<dbReference type="OrthoDB" id="41724at2"/>
<sequence length="337" mass="37968">MPYLLSLFLFATFNSLLFPKDSIEVKILKSEFIYETAPFPSCHASTLVETPEGILASWFGGQYERHPDVSIYTSMLQDNTWSTPVLVADGIENKDFRNPTWNPVLYRNPDSGQIVLFYKEGPNPREWWGLYKTSDDGGKTWSKAVQIPPGMLGPVKNKSVLLPDGTLLHPSSFETNGIWSMHVETTTKDVQDWKKIEIDNGDFHAIQPTILSYPNGKLQLLARTQEHVIGTTWSSDGGKSWSTIESTGLVHNNSGIDAVTLQNGIQLLLCNPIKEGRNKLSLMMSRDGMNWEEIHVLEDQPKGEFSYPAIIQAKDGTVHLTYTYNREKVKYVALTLE</sequence>